<feature type="transmembrane region" description="Helical" evidence="1">
    <location>
        <begin position="47"/>
        <end position="68"/>
    </location>
</feature>
<name>A0A0R3RP27_9BILA</name>
<reference evidence="3" key="1">
    <citation type="submission" date="2017-02" db="UniProtKB">
        <authorList>
            <consortium name="WormBaseParasite"/>
        </authorList>
    </citation>
    <scope>IDENTIFICATION</scope>
</reference>
<dbReference type="PANTHER" id="PTHR22718:SF25">
    <property type="entry name" value="G-PROTEIN COUPLED RECEPTORS FAMILY 1 PROFILE DOMAIN-CONTAINING PROTEIN"/>
    <property type="match status" value="1"/>
</dbReference>
<proteinExistence type="predicted"/>
<dbReference type="AlphaFoldDB" id="A0A0R3RP27"/>
<feature type="transmembrane region" description="Helical" evidence="1">
    <location>
        <begin position="99"/>
        <end position="120"/>
    </location>
</feature>
<evidence type="ECO:0000256" key="1">
    <source>
        <dbReference type="SAM" id="Phobius"/>
    </source>
</evidence>
<keyword evidence="1" id="KW-0472">Membrane</keyword>
<feature type="transmembrane region" description="Helical" evidence="1">
    <location>
        <begin position="12"/>
        <end position="35"/>
    </location>
</feature>
<evidence type="ECO:0000313" key="3">
    <source>
        <dbReference type="WBParaSite" id="EEL_0000323801-mRNA-1"/>
    </source>
</evidence>
<organism evidence="2 3">
    <name type="scientific">Elaeophora elaphi</name>
    <dbReference type="NCBI Taxonomy" id="1147741"/>
    <lineage>
        <taxon>Eukaryota</taxon>
        <taxon>Metazoa</taxon>
        <taxon>Ecdysozoa</taxon>
        <taxon>Nematoda</taxon>
        <taxon>Chromadorea</taxon>
        <taxon>Rhabditida</taxon>
        <taxon>Spirurina</taxon>
        <taxon>Spiruromorpha</taxon>
        <taxon>Filarioidea</taxon>
        <taxon>Onchocercidae</taxon>
        <taxon>Elaeophora</taxon>
    </lineage>
</organism>
<keyword evidence="1" id="KW-0812">Transmembrane</keyword>
<protein>
    <submittedName>
        <fullName evidence="3">G_PROTEIN_RECEP_F1_2 domain-containing protein</fullName>
    </submittedName>
</protein>
<dbReference type="PANTHER" id="PTHR22718">
    <property type="entry name" value="SERPENTINE RECEPTOR, CLASS X"/>
    <property type="match status" value="1"/>
</dbReference>
<accession>A0A0R3RP27</accession>
<keyword evidence="2" id="KW-1185">Reference proteome</keyword>
<dbReference type="Proteomes" id="UP000050640">
    <property type="component" value="Unplaced"/>
</dbReference>
<keyword evidence="1" id="KW-1133">Transmembrane helix</keyword>
<evidence type="ECO:0000313" key="2">
    <source>
        <dbReference type="Proteomes" id="UP000050640"/>
    </source>
</evidence>
<sequence>MWINRTFSTFYPFSVFSVLHFSFLLTLNRLIVLTLPQYCTLFNPARLYFLIVFVWFSISVMTIADFYYCIRKFLAWNITWEINCTKLGAASNTWRRMRYFWALAIPNIMFIMYIVIFCHIRHRRRGITNAENKANAMDISRYEWSMLVQAAWNCGILESSLIISAFLQPILIEISGKEIIIPSQIFINCY</sequence>
<dbReference type="WBParaSite" id="EEL_0000323801-mRNA-1">
    <property type="protein sequence ID" value="EEL_0000323801-mRNA-1"/>
    <property type="gene ID" value="EEL_0000323801"/>
</dbReference>